<comment type="cofactor">
    <cofactor evidence="1">
        <name>Zn(2+)</name>
        <dbReference type="ChEBI" id="CHEBI:29105"/>
    </cofactor>
</comment>
<dbReference type="GO" id="GO:0005615">
    <property type="term" value="C:extracellular space"/>
    <property type="evidence" value="ECO:0007669"/>
    <property type="project" value="TreeGrafter"/>
</dbReference>
<keyword evidence="3" id="KW-0645">Protease</keyword>
<name>A0A497EVX9_9CREN</name>
<sequence length="847" mass="98262">MKKIPSPREFFGFEIGEDRKLARWDKIVEYFKMLDENSDKIKVVELGKTTEGNPFILAYISSPKNLANLEKYREISYKLANPKGLPKDEIERMIKEGKAVVAITNSLHATEVGGTQMAIELAYELITSEDEKIKEILDNVILLLFPCFNPDGQIIVVDWYYKWLGTEYEGSPPPWLYHKYCGHDNNRDAYMLTQKESQMFAKVVYKEWKPQVYIDNHHMGSYGARLYIPPWYDPISPEIDPLVWREHQMFGGYMAVRLEEEGIKGVEGGPPFTAEWTASFLNLANFLNIIGMLTESATVKIATPIYIHPHQLTGHRGRAADRPQMSFPNPWPGGWWRLKDIIRQQKISNLAALELAAKLREVLLRNMYAKAMRNIERGMKEPPYAFIISPIQHDLLTALKLIEMFLRLDIEVHRAKKEFRVGNKVYPAGTYVIFLAQPARAFVKYVLEKTIYPDNEWTRARDGTPLKPYDVAAYTIPDYMGVKVESVEEKIEGEFELVKEIDYPKYEINESKYGYILDCRFNDSYRAVNYLLDSGLEVMRITEEISIENETYPPGTFYIPPMKNAIDKIKEASTKFHVPFKALKSELKVKMAKLERLRIGIYQRYYGGNMDEGWTRWLLEQYGFPYEIIMDKEILNGKLNEKIDLLIIPNDFPCLITGEKIEEELTKRLKRPIVLPPIPPEYRSGLKKEGVEKLKEFVKNGGILVTFNRSCEFAINAFKLPIKDLSLELEPQKFFCPGSMLKVIVNTNHPLGYGMPRNAYVMFHDSPVLQILPSYNNELYEVVVHYPDRDIFQSGWLIGEEHLSRKPAMISAKYEKGRIILIAFRPQFRAQTHGTFKFLFNTLFRLR</sequence>
<dbReference type="Pfam" id="PF00246">
    <property type="entry name" value="Peptidase_M14"/>
    <property type="match status" value="1"/>
</dbReference>
<proteinExistence type="inferred from homology"/>
<evidence type="ECO:0000313" key="8">
    <source>
        <dbReference type="EMBL" id="RLE51182.1"/>
    </source>
</evidence>
<evidence type="ECO:0000259" key="7">
    <source>
        <dbReference type="Pfam" id="PF00246"/>
    </source>
</evidence>
<dbReference type="PANTHER" id="PTHR11705:SF143">
    <property type="entry name" value="SLL0236 PROTEIN"/>
    <property type="match status" value="1"/>
</dbReference>
<comment type="caution">
    <text evidence="8">The sequence shown here is derived from an EMBL/GenBank/DDBJ whole genome shotgun (WGS) entry which is preliminary data.</text>
</comment>
<dbReference type="InterPro" id="IPR000834">
    <property type="entry name" value="Peptidase_M14"/>
</dbReference>
<keyword evidence="4" id="KW-0378">Hydrolase</keyword>
<dbReference type="Gene3D" id="3.40.630.10">
    <property type="entry name" value="Zn peptidases"/>
    <property type="match status" value="1"/>
</dbReference>
<dbReference type="SUPFAM" id="SSF52317">
    <property type="entry name" value="Class I glutamine amidotransferase-like"/>
    <property type="match status" value="1"/>
</dbReference>
<evidence type="ECO:0000256" key="1">
    <source>
        <dbReference type="ARBA" id="ARBA00001947"/>
    </source>
</evidence>
<keyword evidence="6" id="KW-0482">Metalloprotease</keyword>
<evidence type="ECO:0000256" key="3">
    <source>
        <dbReference type="ARBA" id="ARBA00022670"/>
    </source>
</evidence>
<dbReference type="AlphaFoldDB" id="A0A497EVX9"/>
<accession>A0A497EVX9</accession>
<evidence type="ECO:0000256" key="5">
    <source>
        <dbReference type="ARBA" id="ARBA00022833"/>
    </source>
</evidence>
<dbReference type="EMBL" id="QMQY01000016">
    <property type="protein sequence ID" value="RLE51182.1"/>
    <property type="molecule type" value="Genomic_DNA"/>
</dbReference>
<dbReference type="GO" id="GO:0004181">
    <property type="term" value="F:metallocarboxypeptidase activity"/>
    <property type="evidence" value="ECO:0007669"/>
    <property type="project" value="InterPro"/>
</dbReference>
<evidence type="ECO:0000313" key="9">
    <source>
        <dbReference type="Proteomes" id="UP000281962"/>
    </source>
</evidence>
<dbReference type="GO" id="GO:0006508">
    <property type="term" value="P:proteolysis"/>
    <property type="evidence" value="ECO:0007669"/>
    <property type="project" value="UniProtKB-KW"/>
</dbReference>
<organism evidence="8 9">
    <name type="scientific">Thermoproteota archaeon</name>
    <dbReference type="NCBI Taxonomy" id="2056631"/>
    <lineage>
        <taxon>Archaea</taxon>
        <taxon>Thermoproteota</taxon>
    </lineage>
</organism>
<evidence type="ECO:0000256" key="2">
    <source>
        <dbReference type="ARBA" id="ARBA00005988"/>
    </source>
</evidence>
<dbReference type="PANTHER" id="PTHR11705">
    <property type="entry name" value="PROTEASE FAMILY M14 CARBOXYPEPTIDASE A,B"/>
    <property type="match status" value="1"/>
</dbReference>
<feature type="domain" description="Peptidase M14" evidence="7">
    <location>
        <begin position="30"/>
        <end position="157"/>
    </location>
</feature>
<dbReference type="SUPFAM" id="SSF53187">
    <property type="entry name" value="Zn-dependent exopeptidases"/>
    <property type="match status" value="1"/>
</dbReference>
<protein>
    <submittedName>
        <fullName evidence="8">Peptidase M14 family protein</fullName>
    </submittedName>
</protein>
<gene>
    <name evidence="8" type="ORF">DRJ21_00695</name>
</gene>
<evidence type="ECO:0000256" key="4">
    <source>
        <dbReference type="ARBA" id="ARBA00022801"/>
    </source>
</evidence>
<dbReference type="CDD" id="cd06240">
    <property type="entry name" value="M14-like"/>
    <property type="match status" value="1"/>
</dbReference>
<evidence type="ECO:0000256" key="6">
    <source>
        <dbReference type="ARBA" id="ARBA00023049"/>
    </source>
</evidence>
<dbReference type="InterPro" id="IPR029062">
    <property type="entry name" value="Class_I_gatase-like"/>
</dbReference>
<keyword evidence="5" id="KW-0862">Zinc</keyword>
<dbReference type="Proteomes" id="UP000281962">
    <property type="component" value="Unassembled WGS sequence"/>
</dbReference>
<reference evidence="8 9" key="1">
    <citation type="submission" date="2018-06" db="EMBL/GenBank/DDBJ databases">
        <title>Extensive metabolic versatility and redundancy in microbially diverse, dynamic hydrothermal sediments.</title>
        <authorList>
            <person name="Dombrowski N."/>
            <person name="Teske A."/>
            <person name="Baker B.J."/>
        </authorList>
    </citation>
    <scope>NUCLEOTIDE SEQUENCE [LARGE SCALE GENOMIC DNA]</scope>
    <source>
        <strain evidence="8">B30_G17</strain>
    </source>
</reference>
<dbReference type="GO" id="GO:0008270">
    <property type="term" value="F:zinc ion binding"/>
    <property type="evidence" value="ECO:0007669"/>
    <property type="project" value="InterPro"/>
</dbReference>
<comment type="similarity">
    <text evidence="2">Belongs to the peptidase M14 family.</text>
</comment>